<dbReference type="EMBL" id="CP111017">
    <property type="protein sequence ID" value="WAR08264.1"/>
    <property type="molecule type" value="Genomic_DNA"/>
</dbReference>
<accession>A0ABY7EGI1</accession>
<dbReference type="InterPro" id="IPR037252">
    <property type="entry name" value="Mib_Herc2_sf"/>
</dbReference>
<feature type="domain" description="VWFA" evidence="3">
    <location>
        <begin position="305"/>
        <end position="462"/>
    </location>
</feature>
<dbReference type="Gene3D" id="2.30.30.40">
    <property type="entry name" value="SH3 Domains"/>
    <property type="match status" value="1"/>
</dbReference>
<keyword evidence="5" id="KW-1185">Reference proteome</keyword>
<reference evidence="4" key="1">
    <citation type="submission" date="2022-11" db="EMBL/GenBank/DDBJ databases">
        <title>Centuries of genome instability and evolution in soft-shell clam transmissible cancer (bioRxiv).</title>
        <authorList>
            <person name="Hart S.F.M."/>
            <person name="Yonemitsu M.A."/>
            <person name="Giersch R.M."/>
            <person name="Beal B.F."/>
            <person name="Arriagada G."/>
            <person name="Davis B.W."/>
            <person name="Ostrander E.A."/>
            <person name="Goff S.P."/>
            <person name="Metzger M.J."/>
        </authorList>
    </citation>
    <scope>NUCLEOTIDE SEQUENCE</scope>
    <source>
        <strain evidence="4">MELC-2E11</strain>
        <tissue evidence="4">Siphon/mantle</tissue>
    </source>
</reference>
<feature type="region of interest" description="Disordered" evidence="2">
    <location>
        <begin position="506"/>
        <end position="525"/>
    </location>
</feature>
<feature type="coiled-coil region" evidence="1">
    <location>
        <begin position="99"/>
        <end position="147"/>
    </location>
</feature>
<feature type="compositionally biased region" description="Basic and acidic residues" evidence="2">
    <location>
        <begin position="512"/>
        <end position="524"/>
    </location>
</feature>
<evidence type="ECO:0000313" key="4">
    <source>
        <dbReference type="EMBL" id="WAR08264.1"/>
    </source>
</evidence>
<sequence length="667" mass="73397">MDDYMNVSVPGAVSDHEDDDVKSTNSNVAVAASATASVSGCLLNTLSVHSSSGEEKSWEAWMTSSSTPRGNAHPFPLEVKDIDNITVTKMDQGDSDRLRARAKEDIGRLEIKIQCLEDTHTENERRCSEQKTQVSELNSSLTLLQNELTCLNCADDSVANDENVPVLEDKNNTAANTAADIAAHTEDDTKLFKENERNTTQGIESHQSKVSLDIKNKIDTALGHETKTANTTSKINAFATAENKTDQASRNERPSEAPARSKVEVVRQRYQGRKLDMMDWHSLMSQEMEEGEASGIKDLGGVHNVILLDISESMEGAWPQVTTFFNDYLSGLEVLSSQGLDVEHVALVTFGHETKVQQRLTNTYRSLKTAFSRLKVGGPSPLTAGLMMTFAAAGSSNYQACVIHGMIVPTRTRSQVIKEMEQARKIYLDVFFVPVGKANHEFINLMAAVVNGKVISHQDGNQMSKRTFLTLQCGPLGGFMSPSLSLSERDKSDIKEIKEKSISVENVMKNPSDNRDSYKERSDCDLPVPGSRVRRGLDWPYKGDHSQGLAGTIVGHCDDEPHVFVDWDTPGSYLFHYRYGQGGSYEVILVDEQRRLDVGEIMAVGCHVKPGPGWKSSNTVIGLQCVGVVLRLHMTGAVPKALVRWENGAMGEYSYMTGSLSLPEIQL</sequence>
<feature type="region of interest" description="Disordered" evidence="2">
    <location>
        <begin position="1"/>
        <end position="22"/>
    </location>
</feature>
<dbReference type="Gene3D" id="3.40.50.410">
    <property type="entry name" value="von Willebrand factor, type A domain"/>
    <property type="match status" value="1"/>
</dbReference>
<feature type="non-terminal residue" evidence="4">
    <location>
        <position position="667"/>
    </location>
</feature>
<evidence type="ECO:0000256" key="1">
    <source>
        <dbReference type="SAM" id="Coils"/>
    </source>
</evidence>
<dbReference type="SUPFAM" id="SSF159034">
    <property type="entry name" value="Mib/herc2 domain-like"/>
    <property type="match status" value="2"/>
</dbReference>
<protein>
    <recommendedName>
        <fullName evidence="3">VWFA domain-containing protein</fullName>
    </recommendedName>
</protein>
<dbReference type="Proteomes" id="UP001164746">
    <property type="component" value="Chromosome 6"/>
</dbReference>
<proteinExistence type="predicted"/>
<gene>
    <name evidence="4" type="ORF">MAR_018222</name>
</gene>
<evidence type="ECO:0000313" key="5">
    <source>
        <dbReference type="Proteomes" id="UP001164746"/>
    </source>
</evidence>
<dbReference type="InterPro" id="IPR036465">
    <property type="entry name" value="vWFA_dom_sf"/>
</dbReference>
<evidence type="ECO:0000256" key="2">
    <source>
        <dbReference type="SAM" id="MobiDB-lite"/>
    </source>
</evidence>
<organism evidence="4 5">
    <name type="scientific">Mya arenaria</name>
    <name type="common">Soft-shell clam</name>
    <dbReference type="NCBI Taxonomy" id="6604"/>
    <lineage>
        <taxon>Eukaryota</taxon>
        <taxon>Metazoa</taxon>
        <taxon>Spiralia</taxon>
        <taxon>Lophotrochozoa</taxon>
        <taxon>Mollusca</taxon>
        <taxon>Bivalvia</taxon>
        <taxon>Autobranchia</taxon>
        <taxon>Heteroconchia</taxon>
        <taxon>Euheterodonta</taxon>
        <taxon>Imparidentia</taxon>
        <taxon>Neoheterodontei</taxon>
        <taxon>Myida</taxon>
        <taxon>Myoidea</taxon>
        <taxon>Myidae</taxon>
        <taxon>Mya</taxon>
    </lineage>
</organism>
<dbReference type="SUPFAM" id="SSF53300">
    <property type="entry name" value="vWA-like"/>
    <property type="match status" value="1"/>
</dbReference>
<dbReference type="InterPro" id="IPR002035">
    <property type="entry name" value="VWF_A"/>
</dbReference>
<feature type="compositionally biased region" description="Basic and acidic residues" evidence="2">
    <location>
        <begin position="243"/>
        <end position="263"/>
    </location>
</feature>
<dbReference type="Pfam" id="PF00092">
    <property type="entry name" value="VWA"/>
    <property type="match status" value="1"/>
</dbReference>
<feature type="region of interest" description="Disordered" evidence="2">
    <location>
        <begin position="241"/>
        <end position="263"/>
    </location>
</feature>
<evidence type="ECO:0000259" key="3">
    <source>
        <dbReference type="Pfam" id="PF00092"/>
    </source>
</evidence>
<name>A0ABY7EGI1_MYAAR</name>
<keyword evidence="1" id="KW-0175">Coiled coil</keyword>